<dbReference type="Proteomes" id="UP001596990">
    <property type="component" value="Unassembled WGS sequence"/>
</dbReference>
<dbReference type="PANTHER" id="PTHR43201">
    <property type="entry name" value="ACYL-COA SYNTHETASE"/>
    <property type="match status" value="1"/>
</dbReference>
<dbReference type="PROSITE" id="PS00455">
    <property type="entry name" value="AMP_BINDING"/>
    <property type="match status" value="1"/>
</dbReference>
<dbReference type="Pfam" id="PF13193">
    <property type="entry name" value="AMP-binding_C"/>
    <property type="match status" value="1"/>
</dbReference>
<accession>A0ABW3L335</accession>
<dbReference type="Gene3D" id="3.30.300.30">
    <property type="match status" value="1"/>
</dbReference>
<organism evidence="5 6">
    <name type="scientific">Thalassobacillus hwangdonensis</name>
    <dbReference type="NCBI Taxonomy" id="546108"/>
    <lineage>
        <taxon>Bacteria</taxon>
        <taxon>Bacillati</taxon>
        <taxon>Bacillota</taxon>
        <taxon>Bacilli</taxon>
        <taxon>Bacillales</taxon>
        <taxon>Bacillaceae</taxon>
        <taxon>Thalassobacillus</taxon>
    </lineage>
</organism>
<dbReference type="InterPro" id="IPR020845">
    <property type="entry name" value="AMP-binding_CS"/>
</dbReference>
<sequence length="510" mass="57308">MMDSILNTFPKEVSEQFPEKTALYFYGEEVSYREWDALTGRLARGLEEKFGVQAGDVIAIQTTNTIEFVYVLFACWKLGAALTPINPSLKPEEIRYQLEHSNAKCYFYQDDIEQKANEATHQLEIVSIRVSGDKQKEGWSLQDVLSENELNARKVSNEAIGLIIYTSGTTGKPKGVLLSHSNIIEMCNMSIKALQLTEEDRSFLILPLFHVNAIIFTLTSVLMQGGSVVIRKRFVTDEFLPAVDLYKPTFTSGVPTVYRYLAGLPEGIEHNYDISSMRFGICGAAPVSTSLFEQFETRFPFKLIEGWGLSEGTCASTLNPLDGKRKVGSIGKPLDQQSLKIVNEEREEVPIGEYGELMVKGPNVMQGYFRNEAETKNVLQDGWLSTGDIGYQDEEGFFYIVDRKKDMIIRGGMNIYPKQIEEVISQLPDVLETAVIGIPDELYGEEVVAYVVLKGNSQLTSAKIMEHCQTQMANYRCPKQVYVTDEIPKNSVGKVTKGELRDLHSKVNNR</sequence>
<evidence type="ECO:0000256" key="2">
    <source>
        <dbReference type="ARBA" id="ARBA00022598"/>
    </source>
</evidence>
<comment type="similarity">
    <text evidence="1">Belongs to the ATP-dependent AMP-binding enzyme family.</text>
</comment>
<evidence type="ECO:0000259" key="4">
    <source>
        <dbReference type="Pfam" id="PF13193"/>
    </source>
</evidence>
<evidence type="ECO:0000259" key="3">
    <source>
        <dbReference type="Pfam" id="PF00501"/>
    </source>
</evidence>
<dbReference type="InterPro" id="IPR042099">
    <property type="entry name" value="ANL_N_sf"/>
</dbReference>
<evidence type="ECO:0000313" key="6">
    <source>
        <dbReference type="Proteomes" id="UP001596990"/>
    </source>
</evidence>
<name>A0ABW3L335_9BACI</name>
<dbReference type="RefSeq" id="WP_386061355.1">
    <property type="nucleotide sequence ID" value="NZ_JBHTKL010000005.1"/>
</dbReference>
<comment type="caution">
    <text evidence="5">The sequence shown here is derived from an EMBL/GenBank/DDBJ whole genome shotgun (WGS) entry which is preliminary data.</text>
</comment>
<dbReference type="SUPFAM" id="SSF56801">
    <property type="entry name" value="Acetyl-CoA synthetase-like"/>
    <property type="match status" value="1"/>
</dbReference>
<keyword evidence="2" id="KW-0436">Ligase</keyword>
<dbReference type="EMBL" id="JBHTKL010000005">
    <property type="protein sequence ID" value="MFD1020192.1"/>
    <property type="molecule type" value="Genomic_DNA"/>
</dbReference>
<reference evidence="6" key="1">
    <citation type="journal article" date="2019" name="Int. J. Syst. Evol. Microbiol.">
        <title>The Global Catalogue of Microorganisms (GCM) 10K type strain sequencing project: providing services to taxonomists for standard genome sequencing and annotation.</title>
        <authorList>
            <consortium name="The Broad Institute Genomics Platform"/>
            <consortium name="The Broad Institute Genome Sequencing Center for Infectious Disease"/>
            <person name="Wu L."/>
            <person name="Ma J."/>
        </authorList>
    </citation>
    <scope>NUCLEOTIDE SEQUENCE [LARGE SCALE GENOMIC DNA]</scope>
    <source>
        <strain evidence="6">CCUG 56607</strain>
    </source>
</reference>
<dbReference type="InterPro" id="IPR000873">
    <property type="entry name" value="AMP-dep_synth/lig_dom"/>
</dbReference>
<dbReference type="Pfam" id="PF00501">
    <property type="entry name" value="AMP-binding"/>
    <property type="match status" value="1"/>
</dbReference>
<evidence type="ECO:0000256" key="1">
    <source>
        <dbReference type="ARBA" id="ARBA00006432"/>
    </source>
</evidence>
<dbReference type="Gene3D" id="3.40.50.12780">
    <property type="entry name" value="N-terminal domain of ligase-like"/>
    <property type="match status" value="1"/>
</dbReference>
<gene>
    <name evidence="5" type="ORF">ACFQ2J_13475</name>
</gene>
<evidence type="ECO:0000313" key="5">
    <source>
        <dbReference type="EMBL" id="MFD1020192.1"/>
    </source>
</evidence>
<dbReference type="NCBIfam" id="NF004837">
    <property type="entry name" value="PRK06187.1"/>
    <property type="match status" value="1"/>
</dbReference>
<keyword evidence="6" id="KW-1185">Reference proteome</keyword>
<proteinExistence type="inferred from homology"/>
<dbReference type="InterPro" id="IPR045851">
    <property type="entry name" value="AMP-bd_C_sf"/>
</dbReference>
<dbReference type="InterPro" id="IPR025110">
    <property type="entry name" value="AMP-bd_C"/>
</dbReference>
<protein>
    <submittedName>
        <fullName evidence="5">Class I adenylate-forming enzyme family protein</fullName>
    </submittedName>
</protein>
<dbReference type="PANTHER" id="PTHR43201:SF5">
    <property type="entry name" value="MEDIUM-CHAIN ACYL-COA LIGASE ACSF2, MITOCHONDRIAL"/>
    <property type="match status" value="1"/>
</dbReference>
<feature type="domain" description="AMP-binding enzyme C-terminal" evidence="4">
    <location>
        <begin position="419"/>
        <end position="494"/>
    </location>
</feature>
<feature type="domain" description="AMP-dependent synthetase/ligase" evidence="3">
    <location>
        <begin position="13"/>
        <end position="369"/>
    </location>
</feature>